<evidence type="ECO:0000256" key="2">
    <source>
        <dbReference type="SAM" id="SignalP"/>
    </source>
</evidence>
<evidence type="ECO:0000313" key="3">
    <source>
        <dbReference type="EMBL" id="RPB20561.1"/>
    </source>
</evidence>
<evidence type="ECO:0000256" key="1">
    <source>
        <dbReference type="ARBA" id="ARBA00022729"/>
    </source>
</evidence>
<dbReference type="AlphaFoldDB" id="A0A3N4LIT8"/>
<dbReference type="InParanoid" id="A0A3N4LIT8"/>
<name>A0A3N4LIT8_9PEZI</name>
<dbReference type="InterPro" id="IPR036514">
    <property type="entry name" value="SGNH_hydro_sf"/>
</dbReference>
<dbReference type="GO" id="GO:0016788">
    <property type="term" value="F:hydrolase activity, acting on ester bonds"/>
    <property type="evidence" value="ECO:0007669"/>
    <property type="project" value="InterPro"/>
</dbReference>
<dbReference type="PANTHER" id="PTHR45642">
    <property type="entry name" value="GDSL ESTERASE/LIPASE EXL3"/>
    <property type="match status" value="1"/>
</dbReference>
<gene>
    <name evidence="3" type="ORF">L211DRAFT_829307</name>
</gene>
<evidence type="ECO:0000313" key="4">
    <source>
        <dbReference type="Proteomes" id="UP000267821"/>
    </source>
</evidence>
<dbReference type="InterPro" id="IPR050592">
    <property type="entry name" value="GDSL_lipolytic_enzyme"/>
</dbReference>
<dbReference type="Gene3D" id="3.40.50.1110">
    <property type="entry name" value="SGNH hydrolase"/>
    <property type="match status" value="1"/>
</dbReference>
<feature type="signal peptide" evidence="2">
    <location>
        <begin position="1"/>
        <end position="22"/>
    </location>
</feature>
<sequence>MLPEFLVSVAVVLSSLVLSTSATPASKSPYRGFKKLKYVFSFGDSYTQTGFNLTNGSPLPSAGNPMGNPPWPGWTSSNGPNWIGYLTTTYNASTLLTYNMAYGGATIDSALVKPWRDDVLSLKNQIEDLFLKHLGSHPATTPWRSDNSLFTIFIGINDVGNSYWLGDFDNFHNHLMDVYFGLVDKLYSTGARNFLFINVPPVNRSPLTVAQGDSAITTEKEALTSYNSKLVERVATLRKDKTKAKSPVWARVFDYSTLFNNILDNGHHYGLKNTTGFCDKYQSGTPAWDTFDPVCGVRVDEYFWLNSLHPGYKVNKAFAKELSKFLKQEGK</sequence>
<reference evidence="3 4" key="1">
    <citation type="journal article" date="2018" name="Nat. Ecol. Evol.">
        <title>Pezizomycetes genomes reveal the molecular basis of ectomycorrhizal truffle lifestyle.</title>
        <authorList>
            <person name="Murat C."/>
            <person name="Payen T."/>
            <person name="Noel B."/>
            <person name="Kuo A."/>
            <person name="Morin E."/>
            <person name="Chen J."/>
            <person name="Kohler A."/>
            <person name="Krizsan K."/>
            <person name="Balestrini R."/>
            <person name="Da Silva C."/>
            <person name="Montanini B."/>
            <person name="Hainaut M."/>
            <person name="Levati E."/>
            <person name="Barry K.W."/>
            <person name="Belfiori B."/>
            <person name="Cichocki N."/>
            <person name="Clum A."/>
            <person name="Dockter R.B."/>
            <person name="Fauchery L."/>
            <person name="Guy J."/>
            <person name="Iotti M."/>
            <person name="Le Tacon F."/>
            <person name="Lindquist E.A."/>
            <person name="Lipzen A."/>
            <person name="Malagnac F."/>
            <person name="Mello A."/>
            <person name="Molinier V."/>
            <person name="Miyauchi S."/>
            <person name="Poulain J."/>
            <person name="Riccioni C."/>
            <person name="Rubini A."/>
            <person name="Sitrit Y."/>
            <person name="Splivallo R."/>
            <person name="Traeger S."/>
            <person name="Wang M."/>
            <person name="Zifcakova L."/>
            <person name="Wipf D."/>
            <person name="Zambonelli A."/>
            <person name="Paolocci F."/>
            <person name="Nowrousian M."/>
            <person name="Ottonello S."/>
            <person name="Baldrian P."/>
            <person name="Spatafora J.W."/>
            <person name="Henrissat B."/>
            <person name="Nagy L.G."/>
            <person name="Aury J.M."/>
            <person name="Wincker P."/>
            <person name="Grigoriev I.V."/>
            <person name="Bonfante P."/>
            <person name="Martin F.M."/>
        </authorList>
    </citation>
    <scope>NUCLEOTIDE SEQUENCE [LARGE SCALE GENOMIC DNA]</scope>
    <source>
        <strain evidence="3 4">ATCC MYA-4762</strain>
    </source>
</reference>
<dbReference type="SUPFAM" id="SSF52266">
    <property type="entry name" value="SGNH hydrolase"/>
    <property type="match status" value="1"/>
</dbReference>
<dbReference type="STRING" id="1051890.A0A3N4LIT8"/>
<organism evidence="3 4">
    <name type="scientific">Terfezia boudieri ATCC MYA-4762</name>
    <dbReference type="NCBI Taxonomy" id="1051890"/>
    <lineage>
        <taxon>Eukaryota</taxon>
        <taxon>Fungi</taxon>
        <taxon>Dikarya</taxon>
        <taxon>Ascomycota</taxon>
        <taxon>Pezizomycotina</taxon>
        <taxon>Pezizomycetes</taxon>
        <taxon>Pezizales</taxon>
        <taxon>Pezizaceae</taxon>
        <taxon>Terfezia</taxon>
    </lineage>
</organism>
<keyword evidence="1 2" id="KW-0732">Signal</keyword>
<dbReference type="OrthoDB" id="1600564at2759"/>
<dbReference type="InterPro" id="IPR001087">
    <property type="entry name" value="GDSL"/>
</dbReference>
<dbReference type="PANTHER" id="PTHR45642:SF139">
    <property type="entry name" value="SGNH HYDROLASE-TYPE ESTERASE DOMAIN-CONTAINING PROTEIN"/>
    <property type="match status" value="1"/>
</dbReference>
<feature type="chain" id="PRO_5018061689" description="Carbohydrate esterase family 16 protein" evidence="2">
    <location>
        <begin position="23"/>
        <end position="331"/>
    </location>
</feature>
<proteinExistence type="predicted"/>
<protein>
    <recommendedName>
        <fullName evidence="5">Carbohydrate esterase family 16 protein</fullName>
    </recommendedName>
</protein>
<dbReference type="CDD" id="cd01846">
    <property type="entry name" value="fatty_acyltransferase_like"/>
    <property type="match status" value="1"/>
</dbReference>
<accession>A0A3N4LIT8</accession>
<dbReference type="Pfam" id="PF00657">
    <property type="entry name" value="Lipase_GDSL"/>
    <property type="match status" value="1"/>
</dbReference>
<dbReference type="Proteomes" id="UP000267821">
    <property type="component" value="Unassembled WGS sequence"/>
</dbReference>
<dbReference type="EMBL" id="ML121570">
    <property type="protein sequence ID" value="RPB20561.1"/>
    <property type="molecule type" value="Genomic_DNA"/>
</dbReference>
<keyword evidence="4" id="KW-1185">Reference proteome</keyword>
<evidence type="ECO:0008006" key="5">
    <source>
        <dbReference type="Google" id="ProtNLM"/>
    </source>
</evidence>